<keyword evidence="1" id="KW-0808">Transferase</keyword>
<dbReference type="GO" id="GO:0005829">
    <property type="term" value="C:cytosol"/>
    <property type="evidence" value="ECO:0007669"/>
    <property type="project" value="TreeGrafter"/>
</dbReference>
<dbReference type="eggNOG" id="arCOG00860">
    <property type="taxonomic scope" value="Archaea"/>
</dbReference>
<accession>H2C8T3</accession>
<protein>
    <submittedName>
        <fullName evidence="6">Putative archaeal kinase</fullName>
    </submittedName>
</protein>
<dbReference type="GO" id="GO:0102043">
    <property type="term" value="F:isopentenyl phosphate kinase activity"/>
    <property type="evidence" value="ECO:0007669"/>
    <property type="project" value="TreeGrafter"/>
</dbReference>
<dbReference type="PANTHER" id="PTHR43654:SF1">
    <property type="entry name" value="ISOPENTENYL PHOSPHATE KINASE"/>
    <property type="match status" value="1"/>
</dbReference>
<keyword evidence="7" id="KW-1185">Reference proteome</keyword>
<dbReference type="GO" id="GO:0016114">
    <property type="term" value="P:terpenoid biosynthetic process"/>
    <property type="evidence" value="ECO:0007669"/>
    <property type="project" value="TreeGrafter"/>
</dbReference>
<keyword evidence="2" id="KW-0547">Nucleotide-binding</keyword>
<evidence type="ECO:0000313" key="7">
    <source>
        <dbReference type="Proteomes" id="UP000003980"/>
    </source>
</evidence>
<evidence type="ECO:0000256" key="2">
    <source>
        <dbReference type="ARBA" id="ARBA00022741"/>
    </source>
</evidence>
<gene>
    <name evidence="6" type="ORF">MetMK1DRAFT_00030000</name>
</gene>
<feature type="domain" description="Aspartate/glutamate/uridylate kinase" evidence="5">
    <location>
        <begin position="9"/>
        <end position="195"/>
    </location>
</feature>
<evidence type="ECO:0000313" key="6">
    <source>
        <dbReference type="EMBL" id="EHP68559.1"/>
    </source>
</evidence>
<proteinExistence type="predicted"/>
<dbReference type="HOGENOM" id="CLU_070213_0_0_2"/>
<evidence type="ECO:0000256" key="3">
    <source>
        <dbReference type="ARBA" id="ARBA00022777"/>
    </source>
</evidence>
<dbReference type="RefSeq" id="WP_009075110.1">
    <property type="nucleotide sequence ID" value="NZ_JH597770.1"/>
</dbReference>
<dbReference type="GO" id="GO:0016301">
    <property type="term" value="F:kinase activity"/>
    <property type="evidence" value="ECO:0007669"/>
    <property type="project" value="UniProtKB-KW"/>
</dbReference>
<dbReference type="EMBL" id="JH597770">
    <property type="protein sequence ID" value="EHP68559.1"/>
    <property type="molecule type" value="Genomic_DNA"/>
</dbReference>
<evidence type="ECO:0000256" key="4">
    <source>
        <dbReference type="ARBA" id="ARBA00022840"/>
    </source>
</evidence>
<dbReference type="PANTHER" id="PTHR43654">
    <property type="entry name" value="GLUTAMATE 5-KINASE"/>
    <property type="match status" value="1"/>
</dbReference>
<dbReference type="SUPFAM" id="SSF53633">
    <property type="entry name" value="Carbamate kinase-like"/>
    <property type="match status" value="1"/>
</dbReference>
<organism evidence="6 7">
    <name type="scientific">Metallosphaera yellowstonensis MK1</name>
    <dbReference type="NCBI Taxonomy" id="671065"/>
    <lineage>
        <taxon>Archaea</taxon>
        <taxon>Thermoproteota</taxon>
        <taxon>Thermoprotei</taxon>
        <taxon>Sulfolobales</taxon>
        <taxon>Sulfolobaceae</taxon>
        <taxon>Metallosphaera</taxon>
    </lineage>
</organism>
<sequence>MGSRVGFPTRVLKLGGSVITCRTVPHCPDLKVIRRIVREIIPFKEGLVIVHGGGSFGHFEASMGISKRRPLIAAAMQELNSLLLRELYSSGIHGFPVPGRYYSEDNLLRILGEGMTPVIYGDINERGEIISGDDLTLKVAKSFSLIALFSTDVDGVLLHGRPVPELRSFADVEFGITHGYNVTGGMAEKLRKIFSFGVDAMIFNGKREGNVFNALKGERVGTFIKVKK</sequence>
<dbReference type="Gene3D" id="3.40.1160.10">
    <property type="entry name" value="Acetylglutamate kinase-like"/>
    <property type="match status" value="1"/>
</dbReference>
<keyword evidence="3 6" id="KW-0418">Kinase</keyword>
<keyword evidence="4" id="KW-0067">ATP-binding</keyword>
<dbReference type="Pfam" id="PF00696">
    <property type="entry name" value="AA_kinase"/>
    <property type="match status" value="1"/>
</dbReference>
<dbReference type="InterPro" id="IPR001048">
    <property type="entry name" value="Asp/Glu/Uridylate_kinase"/>
</dbReference>
<evidence type="ECO:0000259" key="5">
    <source>
        <dbReference type="Pfam" id="PF00696"/>
    </source>
</evidence>
<name>H2C8T3_9CREN</name>
<dbReference type="STRING" id="671065.MetMK1DRAFT_00030000"/>
<evidence type="ECO:0000256" key="1">
    <source>
        <dbReference type="ARBA" id="ARBA00022679"/>
    </source>
</evidence>
<dbReference type="Proteomes" id="UP000003980">
    <property type="component" value="Unassembled WGS sequence"/>
</dbReference>
<dbReference type="InterPro" id="IPR036393">
    <property type="entry name" value="AceGlu_kinase-like_sf"/>
</dbReference>
<reference evidence="6 7" key="1">
    <citation type="submission" date="2012-01" db="EMBL/GenBank/DDBJ databases">
        <title>Improved High-Quality Draft sequence of Metallosphaera yellowstonensis MK1.</title>
        <authorList>
            <consortium name="US DOE Joint Genome Institute"/>
            <person name="Lucas S."/>
            <person name="Han J."/>
            <person name="Cheng J.-F."/>
            <person name="Goodwin L."/>
            <person name="Pitluck S."/>
            <person name="Peters L."/>
            <person name="Teshima H."/>
            <person name="Detter J.C."/>
            <person name="Han C."/>
            <person name="Tapia R."/>
            <person name="Land M."/>
            <person name="Hauser L."/>
            <person name="Kyrpides N."/>
            <person name="Kozubal M."/>
            <person name="Macur R.E."/>
            <person name="Jay Z."/>
            <person name="Inskeep W."/>
            <person name="Woyke T."/>
        </authorList>
    </citation>
    <scope>NUCLEOTIDE SEQUENCE [LARGE SCALE GENOMIC DNA]</scope>
    <source>
        <strain evidence="6 7">MK1</strain>
    </source>
</reference>
<dbReference type="GO" id="GO:0005524">
    <property type="term" value="F:ATP binding"/>
    <property type="evidence" value="ECO:0007669"/>
    <property type="project" value="UniProtKB-KW"/>
</dbReference>
<dbReference type="AlphaFoldDB" id="H2C8T3"/>